<keyword evidence="3" id="KW-1185">Reference proteome</keyword>
<dbReference type="InterPro" id="IPR001623">
    <property type="entry name" value="DnaJ_domain"/>
</dbReference>
<dbReference type="PANTHER" id="PTHR43096:SF52">
    <property type="entry name" value="DNAJ HOMOLOG 1, MITOCHONDRIAL-RELATED"/>
    <property type="match status" value="1"/>
</dbReference>
<evidence type="ECO:0000256" key="1">
    <source>
        <dbReference type="ARBA" id="ARBA00023186"/>
    </source>
</evidence>
<dbReference type="SMART" id="SM00271">
    <property type="entry name" value="DnaJ"/>
    <property type="match status" value="1"/>
</dbReference>
<dbReference type="GO" id="GO:0051082">
    <property type="term" value="F:unfolded protein binding"/>
    <property type="evidence" value="ECO:0007669"/>
    <property type="project" value="TreeGrafter"/>
</dbReference>
<dbReference type="SUPFAM" id="SSF46565">
    <property type="entry name" value="Chaperone J-domain"/>
    <property type="match status" value="1"/>
</dbReference>
<dbReference type="RefSeq" id="WP_083049880.1">
    <property type="nucleotide sequence ID" value="NZ_AP022575.1"/>
</dbReference>
<dbReference type="GO" id="GO:0042026">
    <property type="term" value="P:protein refolding"/>
    <property type="evidence" value="ECO:0007669"/>
    <property type="project" value="TreeGrafter"/>
</dbReference>
<dbReference type="EMBL" id="AP022575">
    <property type="protein sequence ID" value="BBX74523.1"/>
    <property type="molecule type" value="Genomic_DNA"/>
</dbReference>
<sequence length="105" mass="12081">MIDPYAALGVSPSATQAEIAHAYRRQLRNYHPDLRSGERDSGADQRLRHIIAAYQLLRDAQRRRAYDRAAVRHRKNNPPTRITVTRKHPADVGAPLWAGPVRWHR</sequence>
<dbReference type="KEGG" id="mshj:MSHI_24290"/>
<dbReference type="AlphaFoldDB" id="A0A7I7MSH0"/>
<keyword evidence="1" id="KW-0143">Chaperone</keyword>
<accession>A0A7I7MSH0</accession>
<evidence type="ECO:0000313" key="3">
    <source>
        <dbReference type="Proteomes" id="UP000467236"/>
    </source>
</evidence>
<dbReference type="OrthoDB" id="166297at2"/>
<dbReference type="PROSITE" id="PS50076">
    <property type="entry name" value="DNAJ_2"/>
    <property type="match status" value="1"/>
</dbReference>
<name>A0A7I7MSH0_9MYCO</name>
<organism evidence="2 3">
    <name type="scientific">Mycobacterium shinjukuense</name>
    <dbReference type="NCBI Taxonomy" id="398694"/>
    <lineage>
        <taxon>Bacteria</taxon>
        <taxon>Bacillati</taxon>
        <taxon>Actinomycetota</taxon>
        <taxon>Actinomycetes</taxon>
        <taxon>Mycobacteriales</taxon>
        <taxon>Mycobacteriaceae</taxon>
        <taxon>Mycobacterium</taxon>
    </lineage>
</organism>
<dbReference type="Gene3D" id="1.10.287.110">
    <property type="entry name" value="DnaJ domain"/>
    <property type="match status" value="1"/>
</dbReference>
<dbReference type="InterPro" id="IPR036869">
    <property type="entry name" value="J_dom_sf"/>
</dbReference>
<dbReference type="GO" id="GO:0005737">
    <property type="term" value="C:cytoplasm"/>
    <property type="evidence" value="ECO:0007669"/>
    <property type="project" value="TreeGrafter"/>
</dbReference>
<gene>
    <name evidence="2" type="ORF">MSHI_24290</name>
</gene>
<dbReference type="Pfam" id="PF00226">
    <property type="entry name" value="DnaJ"/>
    <property type="match status" value="1"/>
</dbReference>
<proteinExistence type="predicted"/>
<reference evidence="2 3" key="1">
    <citation type="journal article" date="2019" name="Emerg. Microbes Infect.">
        <title>Comprehensive subspecies identification of 175 nontuberculous mycobacteria species based on 7547 genomic profiles.</title>
        <authorList>
            <person name="Matsumoto Y."/>
            <person name="Kinjo T."/>
            <person name="Motooka D."/>
            <person name="Nabeya D."/>
            <person name="Jung N."/>
            <person name="Uechi K."/>
            <person name="Horii T."/>
            <person name="Iida T."/>
            <person name="Fujita J."/>
            <person name="Nakamura S."/>
        </authorList>
    </citation>
    <scope>NUCLEOTIDE SEQUENCE [LARGE SCALE GENOMIC DNA]</scope>
    <source>
        <strain evidence="2 3">JCM 14233</strain>
    </source>
</reference>
<dbReference type="PRINTS" id="PR00625">
    <property type="entry name" value="JDOMAIN"/>
</dbReference>
<dbReference type="CDD" id="cd06257">
    <property type="entry name" value="DnaJ"/>
    <property type="match status" value="1"/>
</dbReference>
<dbReference type="Proteomes" id="UP000467236">
    <property type="component" value="Chromosome"/>
</dbReference>
<dbReference type="PANTHER" id="PTHR43096">
    <property type="entry name" value="DNAJ HOMOLOG 1, MITOCHONDRIAL-RELATED"/>
    <property type="match status" value="1"/>
</dbReference>
<evidence type="ECO:0000313" key="2">
    <source>
        <dbReference type="EMBL" id="BBX74523.1"/>
    </source>
</evidence>
<protein>
    <submittedName>
        <fullName evidence="2">Uncharacterized protein</fullName>
    </submittedName>
</protein>